<proteinExistence type="evidence at transcript level"/>
<name>M1EKK6_MUSPF</name>
<dbReference type="EMBL" id="JP006720">
    <property type="protein sequence ID" value="AER95317.1"/>
    <property type="molecule type" value="mRNA"/>
</dbReference>
<organism evidence="2">
    <name type="scientific">Mustela putorius furo</name>
    <name type="common">European domestic ferret</name>
    <name type="synonym">Mustela furo</name>
    <dbReference type="NCBI Taxonomy" id="9669"/>
    <lineage>
        <taxon>Eukaryota</taxon>
        <taxon>Metazoa</taxon>
        <taxon>Chordata</taxon>
        <taxon>Craniata</taxon>
        <taxon>Vertebrata</taxon>
        <taxon>Euteleostomi</taxon>
        <taxon>Mammalia</taxon>
        <taxon>Eutheria</taxon>
        <taxon>Laurasiatheria</taxon>
        <taxon>Carnivora</taxon>
        <taxon>Caniformia</taxon>
        <taxon>Musteloidea</taxon>
        <taxon>Mustelidae</taxon>
        <taxon>Mustelinae</taxon>
        <taxon>Mustela</taxon>
    </lineage>
</organism>
<sequence>GALCWLRTALAPSCSNRFVTSSQRERRRKRWQEGLATRRNKREGESLLPSRGAAAPGCAPVIPALRWCSCAHD</sequence>
<feature type="region of interest" description="Disordered" evidence="1">
    <location>
        <begin position="22"/>
        <end position="49"/>
    </location>
</feature>
<reference evidence="2" key="1">
    <citation type="journal article" date="2013" name="J. Virol.">
        <title>Sequencing, annotation, and characterization of the influenza ferret infectome.</title>
        <authorList>
            <person name="Leon A.J."/>
            <person name="Banner D."/>
            <person name="Xu L."/>
            <person name="Ran L."/>
            <person name="Peng Z."/>
            <person name="Yi K."/>
            <person name="Chen C."/>
            <person name="Xu F."/>
            <person name="Huang J."/>
            <person name="Zhao Z."/>
            <person name="Lin Z."/>
            <person name="Huang S.H."/>
            <person name="Fang Y."/>
            <person name="Kelvin A.A."/>
            <person name="Ross T.M."/>
            <person name="Farooqui A."/>
            <person name="Kelvin D.J."/>
        </authorList>
    </citation>
    <scope>NUCLEOTIDE SEQUENCE</scope>
    <source>
        <tissue evidence="2">Lungs</tissue>
    </source>
</reference>
<evidence type="ECO:0000313" key="2">
    <source>
        <dbReference type="EMBL" id="AER95317.1"/>
    </source>
</evidence>
<feature type="non-terminal residue" evidence="2">
    <location>
        <position position="1"/>
    </location>
</feature>
<protein>
    <submittedName>
        <fullName evidence="2">Uncharacterized protein</fullName>
    </submittedName>
</protein>
<evidence type="ECO:0000256" key="1">
    <source>
        <dbReference type="SAM" id="MobiDB-lite"/>
    </source>
</evidence>
<dbReference type="AlphaFoldDB" id="M1EKK6"/>
<feature type="non-terminal residue" evidence="2">
    <location>
        <position position="73"/>
    </location>
</feature>
<accession>M1EKK6</accession>